<gene>
    <name evidence="2" type="ORF">ABFW12_10030</name>
</gene>
<organism evidence="2 3">
    <name type="scientific">Mycolicibacterium porcinum</name>
    <dbReference type="NCBI Taxonomy" id="39693"/>
    <lineage>
        <taxon>Bacteria</taxon>
        <taxon>Bacillati</taxon>
        <taxon>Actinomycetota</taxon>
        <taxon>Actinomycetes</taxon>
        <taxon>Mycobacteriales</taxon>
        <taxon>Mycobacteriaceae</taxon>
        <taxon>Mycolicibacterium</taxon>
    </lineage>
</organism>
<name>A0ABV3VAY7_9MYCO</name>
<protein>
    <submittedName>
        <fullName evidence="2">AAA family ATPase</fullName>
    </submittedName>
</protein>
<dbReference type="RefSeq" id="WP_368572894.1">
    <property type="nucleotide sequence ID" value="NZ_JBDLOU010000016.1"/>
</dbReference>
<evidence type="ECO:0000313" key="3">
    <source>
        <dbReference type="Proteomes" id="UP001558474"/>
    </source>
</evidence>
<keyword evidence="3" id="KW-1185">Reference proteome</keyword>
<dbReference type="Pfam" id="PF13481">
    <property type="entry name" value="AAA_25"/>
    <property type="match status" value="1"/>
</dbReference>
<dbReference type="InterPro" id="IPR027417">
    <property type="entry name" value="P-loop_NTPase"/>
</dbReference>
<accession>A0ABV3VAY7</accession>
<feature type="region of interest" description="Disordered" evidence="1">
    <location>
        <begin position="307"/>
        <end position="334"/>
    </location>
</feature>
<proteinExistence type="predicted"/>
<reference evidence="2 3" key="1">
    <citation type="submission" date="2024-04" db="EMBL/GenBank/DDBJ databases">
        <title>Genomic Markers of Mycobacteria.</title>
        <authorList>
            <person name="Soliman M.S."/>
            <person name="Elkholy A."/>
            <person name="Soliman N.S."/>
            <person name="Abbas A."/>
            <person name="Khayrat S."/>
            <person name="Shawky S."/>
        </authorList>
    </citation>
    <scope>NUCLEOTIDE SEQUENCE [LARGE SCALE GENOMIC DNA]</scope>
    <source>
        <strain evidence="2 3">Egy-CU-AM5</strain>
    </source>
</reference>
<evidence type="ECO:0000313" key="2">
    <source>
        <dbReference type="EMBL" id="MEX3738576.1"/>
    </source>
</evidence>
<dbReference type="Gene3D" id="3.40.50.300">
    <property type="entry name" value="P-loop containing nucleotide triphosphate hydrolases"/>
    <property type="match status" value="1"/>
</dbReference>
<evidence type="ECO:0000256" key="1">
    <source>
        <dbReference type="SAM" id="MobiDB-lite"/>
    </source>
</evidence>
<dbReference type="EMBL" id="JBDLOU010000016">
    <property type="protein sequence ID" value="MEX3738576.1"/>
    <property type="molecule type" value="Genomic_DNA"/>
</dbReference>
<comment type="caution">
    <text evidence="2">The sequence shown here is derived from an EMBL/GenBank/DDBJ whole genome shotgun (WGS) entry which is preliminary data.</text>
</comment>
<sequence>MNLEAANYEPDPEELAAALRARIFDDRLNRLWEAYQRGETGDTTSSWAPQDLSDVVDGEIDELVPAALYRVDGTALFYPGCTHSLHGPTGSAKSWIGLYASAQEMLKGNDVLYIDYEASKRRIANRLRLLGVPGDVVKARLDYVRPTRGPEVLDIDRAAFAALLENHYPLAVIDGANISMMLCGLNTFSTEDVARWHSLILNPIAERTGAATVAIDHVTKGNETNGFAYGSQHKLAGLTGAGFTVERIEPFGRGRCGSSTIRVGTKDREGFLAGVGLDDGHPDGLIVGEFRLDATDDQMKASVLPPTDETVERAAEKRSRTNGGKGKAAKGTREAQLTREMELISVYLEKMKDEPGERSQYKTVIAIQAEATAKNELVPGKNRLEKAMAALKSKTLEGGPYVKAEGTGAKQFNTSVKPYVAKDDPLHVDVDGWAERNDV</sequence>
<dbReference type="SUPFAM" id="SSF52540">
    <property type="entry name" value="P-loop containing nucleoside triphosphate hydrolases"/>
    <property type="match status" value="1"/>
</dbReference>
<feature type="compositionally biased region" description="Basic and acidic residues" evidence="1">
    <location>
        <begin position="310"/>
        <end position="319"/>
    </location>
</feature>
<dbReference type="Proteomes" id="UP001558474">
    <property type="component" value="Unassembled WGS sequence"/>
</dbReference>